<dbReference type="AlphaFoldDB" id="A0A8R1DWW6"/>
<organism evidence="2 3">
    <name type="scientific">Caenorhabditis japonica</name>
    <dbReference type="NCBI Taxonomy" id="281687"/>
    <lineage>
        <taxon>Eukaryota</taxon>
        <taxon>Metazoa</taxon>
        <taxon>Ecdysozoa</taxon>
        <taxon>Nematoda</taxon>
        <taxon>Chromadorea</taxon>
        <taxon>Rhabditida</taxon>
        <taxon>Rhabditina</taxon>
        <taxon>Rhabditomorpha</taxon>
        <taxon>Rhabditoidea</taxon>
        <taxon>Rhabditidae</taxon>
        <taxon>Peloderinae</taxon>
        <taxon>Caenorhabditis</taxon>
    </lineage>
</organism>
<dbReference type="Proteomes" id="UP000005237">
    <property type="component" value="Unassembled WGS sequence"/>
</dbReference>
<protein>
    <submittedName>
        <fullName evidence="2">Uncharacterized protein</fullName>
    </submittedName>
</protein>
<evidence type="ECO:0000313" key="3">
    <source>
        <dbReference type="Proteomes" id="UP000005237"/>
    </source>
</evidence>
<sequence length="92" mass="10349">MIRLLIVGAILPTIVGASQQPPSTDVIDKVLPKLSTKSQQKLIRIVMTQQNQTLSVGEKERILRHISASMDMTTKSELARWLTDKDLFSLIY</sequence>
<feature type="chain" id="PRO_5035876844" evidence="1">
    <location>
        <begin position="18"/>
        <end position="92"/>
    </location>
</feature>
<keyword evidence="1" id="KW-0732">Signal</keyword>
<dbReference type="EnsemblMetazoa" id="CJA14985.1">
    <property type="protein sequence ID" value="CJA14985.1"/>
    <property type="gene ID" value="WBGene00134189"/>
</dbReference>
<evidence type="ECO:0000313" key="2">
    <source>
        <dbReference type="EnsemblMetazoa" id="CJA14985.1"/>
    </source>
</evidence>
<reference evidence="3" key="1">
    <citation type="submission" date="2010-08" db="EMBL/GenBank/DDBJ databases">
        <authorList>
            <consortium name="Caenorhabditis japonica Sequencing Consortium"/>
            <person name="Wilson R.K."/>
        </authorList>
    </citation>
    <scope>NUCLEOTIDE SEQUENCE [LARGE SCALE GENOMIC DNA]</scope>
    <source>
        <strain evidence="3">DF5081</strain>
    </source>
</reference>
<reference evidence="2" key="2">
    <citation type="submission" date="2022-06" db="UniProtKB">
        <authorList>
            <consortium name="EnsemblMetazoa"/>
        </authorList>
    </citation>
    <scope>IDENTIFICATION</scope>
    <source>
        <strain evidence="2">DF5081</strain>
    </source>
</reference>
<feature type="signal peptide" evidence="1">
    <location>
        <begin position="1"/>
        <end position="17"/>
    </location>
</feature>
<accession>A0A8R1DWW6</accession>
<proteinExistence type="predicted"/>
<name>A0A8R1DWW6_CAEJA</name>
<keyword evidence="3" id="KW-1185">Reference proteome</keyword>
<evidence type="ECO:0000256" key="1">
    <source>
        <dbReference type="SAM" id="SignalP"/>
    </source>
</evidence>